<comment type="caution">
    <text evidence="1">The sequence shown here is derived from an EMBL/GenBank/DDBJ whole genome shotgun (WGS) entry which is preliminary data.</text>
</comment>
<accession>A0A9J5XF54</accession>
<evidence type="ECO:0000313" key="1">
    <source>
        <dbReference type="EMBL" id="KAG5586298.1"/>
    </source>
</evidence>
<dbReference type="EMBL" id="JACXVP010000009">
    <property type="protein sequence ID" value="KAG5586298.1"/>
    <property type="molecule type" value="Genomic_DNA"/>
</dbReference>
<keyword evidence="2" id="KW-1185">Reference proteome</keyword>
<dbReference type="AlphaFoldDB" id="A0A9J5XF54"/>
<organism evidence="1 2">
    <name type="scientific">Solanum commersonii</name>
    <name type="common">Commerson's wild potato</name>
    <name type="synonym">Commerson's nightshade</name>
    <dbReference type="NCBI Taxonomy" id="4109"/>
    <lineage>
        <taxon>Eukaryota</taxon>
        <taxon>Viridiplantae</taxon>
        <taxon>Streptophyta</taxon>
        <taxon>Embryophyta</taxon>
        <taxon>Tracheophyta</taxon>
        <taxon>Spermatophyta</taxon>
        <taxon>Magnoliopsida</taxon>
        <taxon>eudicotyledons</taxon>
        <taxon>Gunneridae</taxon>
        <taxon>Pentapetalae</taxon>
        <taxon>asterids</taxon>
        <taxon>lamiids</taxon>
        <taxon>Solanales</taxon>
        <taxon>Solanaceae</taxon>
        <taxon>Solanoideae</taxon>
        <taxon>Solaneae</taxon>
        <taxon>Solanum</taxon>
    </lineage>
</organism>
<name>A0A9J5XF54_SOLCO</name>
<evidence type="ECO:0000313" key="2">
    <source>
        <dbReference type="Proteomes" id="UP000824120"/>
    </source>
</evidence>
<reference evidence="1 2" key="1">
    <citation type="submission" date="2020-09" db="EMBL/GenBank/DDBJ databases">
        <title>De no assembly of potato wild relative species, Solanum commersonii.</title>
        <authorList>
            <person name="Cho K."/>
        </authorList>
    </citation>
    <scope>NUCLEOTIDE SEQUENCE [LARGE SCALE GENOMIC DNA]</scope>
    <source>
        <strain evidence="1">LZ3.2</strain>
        <tissue evidence="1">Leaf</tissue>
    </source>
</reference>
<proteinExistence type="predicted"/>
<protein>
    <submittedName>
        <fullName evidence="1">Uncharacterized protein</fullName>
    </submittedName>
</protein>
<sequence length="101" mass="12234">MAKVWEKLKSLKSVLKRLNKEEFLNITEKITKARMDIAQRNTRKQIHELKSITTVKLTDLDNIKNRLWTSTKDLWEQPNQFFLVSRYRQCKRVPLFLMLKE</sequence>
<dbReference type="Proteomes" id="UP000824120">
    <property type="component" value="Chromosome 9"/>
</dbReference>
<gene>
    <name evidence="1" type="ORF">H5410_046732</name>
</gene>